<evidence type="ECO:0000313" key="2">
    <source>
        <dbReference type="Proteomes" id="UP001529085"/>
    </source>
</evidence>
<gene>
    <name evidence="1" type="ORF">P7122_06040</name>
</gene>
<evidence type="ECO:0000313" key="1">
    <source>
        <dbReference type="EMBL" id="MDG4715422.1"/>
    </source>
</evidence>
<sequence>MKKRVSSLRQKIFWLRDSVKGNPIKTELNSTQKLLNNSVPDSFSMQSSLEHLLQHAITTTDFYKGCNLLNGLDSFPIINKNTIRDHFDEFKSSKYDVSKCRKVSTSGSTGSPFSVYHNKEKIKKNIADNIYFSEKSNYQLGDFLVYVKIWSDTFSFKKKLDFQLKNMHPLSVFNLSDNEIKAFVSRLNKQSSEVCFIGYASCFEKICKYLDKLKENPITFKTKSIITISEALNDYTRHSVRKYFGVQPLSRYSNNENGIIAQQIEEGDLKFKINDSSYVVEIFDLNSDKKLNYGERGRIVVTDLYNWATPLVRYDTGDVGVMQLDDNKRPYFTEVSGRKLDLLYDTKGNLVPSHLSAKLCKYGQYKQFQLVQKTKNIYQVNLNTDTKIDEEELVKEYKSYFGSDAEIKINYVDDIPLLNSGKRREVVNEYYNSNQLNG</sequence>
<dbReference type="Proteomes" id="UP001529085">
    <property type="component" value="Unassembled WGS sequence"/>
</dbReference>
<dbReference type="InterPro" id="IPR053158">
    <property type="entry name" value="CapK_Type1_Caps_Biosynth"/>
</dbReference>
<accession>A0ABT6G054</accession>
<dbReference type="RefSeq" id="WP_278004881.1">
    <property type="nucleotide sequence ID" value="NZ_JARSBN010000003.1"/>
</dbReference>
<protein>
    <submittedName>
        <fullName evidence="1">CoF synthetase</fullName>
    </submittedName>
</protein>
<name>A0ABT6G054_9FLAO</name>
<dbReference type="PANTHER" id="PTHR36932:SF1">
    <property type="entry name" value="CAPSULAR POLYSACCHARIDE BIOSYNTHESIS PROTEIN"/>
    <property type="match status" value="1"/>
</dbReference>
<dbReference type="EMBL" id="JARSBN010000003">
    <property type="protein sequence ID" value="MDG4715422.1"/>
    <property type="molecule type" value="Genomic_DNA"/>
</dbReference>
<proteinExistence type="predicted"/>
<dbReference type="InterPro" id="IPR042099">
    <property type="entry name" value="ANL_N_sf"/>
</dbReference>
<dbReference type="SUPFAM" id="SSF56801">
    <property type="entry name" value="Acetyl-CoA synthetase-like"/>
    <property type="match status" value="1"/>
</dbReference>
<comment type="caution">
    <text evidence="1">The sequence shown here is derived from an EMBL/GenBank/DDBJ whole genome shotgun (WGS) entry which is preliminary data.</text>
</comment>
<organism evidence="1 2">
    <name type="scientific">Winogradskyella marincola</name>
    <dbReference type="NCBI Taxonomy" id="3037795"/>
    <lineage>
        <taxon>Bacteria</taxon>
        <taxon>Pseudomonadati</taxon>
        <taxon>Bacteroidota</taxon>
        <taxon>Flavobacteriia</taxon>
        <taxon>Flavobacteriales</taxon>
        <taxon>Flavobacteriaceae</taxon>
        <taxon>Winogradskyella</taxon>
    </lineage>
</organism>
<dbReference type="Gene3D" id="3.40.50.12780">
    <property type="entry name" value="N-terminal domain of ligase-like"/>
    <property type="match status" value="1"/>
</dbReference>
<keyword evidence="2" id="KW-1185">Reference proteome</keyword>
<dbReference type="PANTHER" id="PTHR36932">
    <property type="entry name" value="CAPSULAR POLYSACCHARIDE BIOSYNTHESIS PROTEIN"/>
    <property type="match status" value="1"/>
</dbReference>
<reference evidence="1 2" key="1">
    <citation type="submission" date="2023-03" db="EMBL/GenBank/DDBJ databases">
        <title>Strain YYF002 represents a novel species in the genus Winogradskyella isolated from seawater.</title>
        <authorList>
            <person name="Fu Z.-Y."/>
        </authorList>
    </citation>
    <scope>NUCLEOTIDE SEQUENCE [LARGE SCALE GENOMIC DNA]</scope>
    <source>
        <strain evidence="1 2">YYF002</strain>
    </source>
</reference>